<dbReference type="InterPro" id="IPR018060">
    <property type="entry name" value="HTH_AraC"/>
</dbReference>
<dbReference type="RefSeq" id="WP_345825713.1">
    <property type="nucleotide sequence ID" value="NZ_JBDIML010000004.1"/>
</dbReference>
<sequence>MTSNNRIRIPNGFWAGLRQLGITEQDVVRKAKLPLTVITESVVSTEQYLAIWHAYSDLIGDMGEGMIKLPTAFETAHYPPSVLAAFHARDYRDALNRMIRYKEMCPPEKLSIVEEGDSCSIELDWLNDEQPGPPLLIGTTLAFLLELGRRGTGFPLNAKLVEFTFSMDKGQALKEFFGCPIRYDAASNRLTMHRRDLDRPFTSYNAELLEVLTPVLDQTLHDKRSSQSISEIVKWILKRNLTGDHQELRDVASELGMSERTIQRRLMDEETSFKQLLSQARHEQARAYLADPLLEIKEVAFLVGYKDQSSFYRAFRIWEGDTPLNWRNHHINITHIN</sequence>
<accession>A0ABU9XIV4</accession>
<evidence type="ECO:0000256" key="3">
    <source>
        <dbReference type="ARBA" id="ARBA00023163"/>
    </source>
</evidence>
<dbReference type="InterPro" id="IPR009057">
    <property type="entry name" value="Homeodomain-like_sf"/>
</dbReference>
<dbReference type="SUPFAM" id="SSF46689">
    <property type="entry name" value="Homeodomain-like"/>
    <property type="match status" value="1"/>
</dbReference>
<reference evidence="5 6" key="1">
    <citation type="submission" date="2024-05" db="EMBL/GenBank/DDBJ databases">
        <authorList>
            <person name="Haq I."/>
            <person name="Ullah Z."/>
            <person name="Ahmad R."/>
            <person name="Li M."/>
            <person name="Tong Y."/>
        </authorList>
    </citation>
    <scope>NUCLEOTIDE SEQUENCE [LARGE SCALE GENOMIC DNA]</scope>
    <source>
        <strain evidence="5 6">16A2E</strain>
    </source>
</reference>
<evidence type="ECO:0000259" key="4">
    <source>
        <dbReference type="PROSITE" id="PS01124"/>
    </source>
</evidence>
<name>A0ABU9XIV4_9BACI</name>
<protein>
    <submittedName>
        <fullName evidence="5">Helix-turn-helix domain-containing protein</fullName>
    </submittedName>
</protein>
<proteinExistence type="predicted"/>
<comment type="caution">
    <text evidence="5">The sequence shown here is derived from an EMBL/GenBank/DDBJ whole genome shotgun (WGS) entry which is preliminary data.</text>
</comment>
<dbReference type="EMBL" id="JBDIML010000004">
    <property type="protein sequence ID" value="MEN2768234.1"/>
    <property type="molecule type" value="Genomic_DNA"/>
</dbReference>
<gene>
    <name evidence="5" type="ORF">ABC228_13720</name>
</gene>
<dbReference type="Gene3D" id="1.10.10.60">
    <property type="entry name" value="Homeodomain-like"/>
    <property type="match status" value="1"/>
</dbReference>
<dbReference type="Proteomes" id="UP001444625">
    <property type="component" value="Unassembled WGS sequence"/>
</dbReference>
<dbReference type="Pfam" id="PF12625">
    <property type="entry name" value="Arabinose_bd"/>
    <property type="match status" value="1"/>
</dbReference>
<evidence type="ECO:0000313" key="6">
    <source>
        <dbReference type="Proteomes" id="UP001444625"/>
    </source>
</evidence>
<dbReference type="PANTHER" id="PTHR47894:SF1">
    <property type="entry name" value="HTH-TYPE TRANSCRIPTIONAL REGULATOR VQSM"/>
    <property type="match status" value="1"/>
</dbReference>
<evidence type="ECO:0000313" key="5">
    <source>
        <dbReference type="EMBL" id="MEN2768234.1"/>
    </source>
</evidence>
<evidence type="ECO:0000256" key="1">
    <source>
        <dbReference type="ARBA" id="ARBA00023015"/>
    </source>
</evidence>
<evidence type="ECO:0000256" key="2">
    <source>
        <dbReference type="ARBA" id="ARBA00023125"/>
    </source>
</evidence>
<feature type="domain" description="HTH araC/xylS-type" evidence="4">
    <location>
        <begin position="231"/>
        <end position="329"/>
    </location>
</feature>
<dbReference type="PANTHER" id="PTHR47894">
    <property type="entry name" value="HTH-TYPE TRANSCRIPTIONAL REGULATOR GADX"/>
    <property type="match status" value="1"/>
</dbReference>
<keyword evidence="3" id="KW-0804">Transcription</keyword>
<dbReference type="InterPro" id="IPR032687">
    <property type="entry name" value="AraC-type_N"/>
</dbReference>
<dbReference type="PROSITE" id="PS01124">
    <property type="entry name" value="HTH_ARAC_FAMILY_2"/>
    <property type="match status" value="1"/>
</dbReference>
<dbReference type="Pfam" id="PF12833">
    <property type="entry name" value="HTH_18"/>
    <property type="match status" value="1"/>
</dbReference>
<dbReference type="SMART" id="SM00342">
    <property type="entry name" value="HTH_ARAC"/>
    <property type="match status" value="1"/>
</dbReference>
<keyword evidence="6" id="KW-1185">Reference proteome</keyword>
<organism evidence="5 6">
    <name type="scientific">Ornithinibacillus xuwenensis</name>
    <dbReference type="NCBI Taxonomy" id="3144668"/>
    <lineage>
        <taxon>Bacteria</taxon>
        <taxon>Bacillati</taxon>
        <taxon>Bacillota</taxon>
        <taxon>Bacilli</taxon>
        <taxon>Bacillales</taxon>
        <taxon>Bacillaceae</taxon>
        <taxon>Ornithinibacillus</taxon>
    </lineage>
</organism>
<keyword evidence="1" id="KW-0805">Transcription regulation</keyword>
<keyword evidence="2" id="KW-0238">DNA-binding</keyword>